<evidence type="ECO:0000256" key="4">
    <source>
        <dbReference type="ARBA" id="ARBA00022692"/>
    </source>
</evidence>
<feature type="transmembrane region" description="Helical" evidence="7">
    <location>
        <begin position="20"/>
        <end position="42"/>
    </location>
</feature>
<sequence length="550" mass="58425">MATAAVLGRAASMTAKEKRVIVAASLGTVFEFYDFFLIGLLASEIAKAFFSGVNPTAGFIFTLLGFAAGFLLRPFGAVVFGRLGDLVGRKYTFLVTILLMGLSTFVVGLVPTYATIGITAPIAFITLRMIQGLALGGEFGGAIIYVAEHAPADRRAAWNGYVVLTAALGFLLAVGVIIPLRLSLGAGPFTDWGWRIPFLVSVILLAISVWIRLMLDESPEFRRMKAEGKGSKAPVAEAFGQWRNLRLILIAALCIVPGQAVVWYTGQFYSFFFLTKVLKVEGLTANLLLIIATALSAPLYVVFGALADRIGRKPVFLMGFVLAAVLTLPIFHALTTYANPALARAQENAPITVVADPAECAVQFNPVGTATFTSSCDVVTDAIAKLGLSYDRRSGTGPATVQVGSARVAGYAGDTPDAATQKARFERELKAALAAAGYPLGDADPNAINKPMIVLLLFVLLSFGTMTFSASTTALLEMFPSRIRYTAMSFPYNLSSAWFGGFLPATAFSIVAATGNVYSGLYYPIGVVVAAAILSLLFARETRGTDISRA</sequence>
<evidence type="ECO:0000256" key="7">
    <source>
        <dbReference type="SAM" id="Phobius"/>
    </source>
</evidence>
<keyword evidence="2" id="KW-0813">Transport</keyword>
<proteinExistence type="predicted"/>
<dbReference type="InterPro" id="IPR020846">
    <property type="entry name" value="MFS_dom"/>
</dbReference>
<evidence type="ECO:0000256" key="6">
    <source>
        <dbReference type="ARBA" id="ARBA00023136"/>
    </source>
</evidence>
<keyword evidence="3" id="KW-1003">Cell membrane</keyword>
<feature type="transmembrane region" description="Helical" evidence="7">
    <location>
        <begin position="247"/>
        <end position="265"/>
    </location>
</feature>
<dbReference type="PROSITE" id="PS50850">
    <property type="entry name" value="MFS"/>
    <property type="match status" value="1"/>
</dbReference>
<keyword evidence="4 7" id="KW-0812">Transmembrane</keyword>
<organism evidence="9 10">
    <name type="scientific">Methylobacterium fujisawaense</name>
    <dbReference type="NCBI Taxonomy" id="107400"/>
    <lineage>
        <taxon>Bacteria</taxon>
        <taxon>Pseudomonadati</taxon>
        <taxon>Pseudomonadota</taxon>
        <taxon>Alphaproteobacteria</taxon>
        <taxon>Hyphomicrobiales</taxon>
        <taxon>Methylobacteriaceae</taxon>
        <taxon>Methylobacterium</taxon>
    </lineage>
</organism>
<feature type="transmembrane region" description="Helical" evidence="7">
    <location>
        <begin position="521"/>
        <end position="539"/>
    </location>
</feature>
<evidence type="ECO:0000256" key="2">
    <source>
        <dbReference type="ARBA" id="ARBA00022448"/>
    </source>
</evidence>
<dbReference type="RefSeq" id="WP_246410656.1">
    <property type="nucleotide sequence ID" value="NZ_JACJIM010000003.1"/>
</dbReference>
<evidence type="ECO:0000313" key="10">
    <source>
        <dbReference type="Proteomes" id="UP000565455"/>
    </source>
</evidence>
<feature type="transmembrane region" description="Helical" evidence="7">
    <location>
        <begin position="192"/>
        <end position="215"/>
    </location>
</feature>
<feature type="transmembrane region" description="Helical" evidence="7">
    <location>
        <begin position="122"/>
        <end position="146"/>
    </location>
</feature>
<dbReference type="PANTHER" id="PTHR43045">
    <property type="entry name" value="SHIKIMATE TRANSPORTER"/>
    <property type="match status" value="1"/>
</dbReference>
<reference evidence="9 10" key="1">
    <citation type="submission" date="2020-08" db="EMBL/GenBank/DDBJ databases">
        <title>Genomic Encyclopedia of Type Strains, Phase IV (KMG-IV): sequencing the most valuable type-strain genomes for metagenomic binning, comparative biology and taxonomic classification.</title>
        <authorList>
            <person name="Goeker M."/>
        </authorList>
    </citation>
    <scope>NUCLEOTIDE SEQUENCE [LARGE SCALE GENOMIC DNA]</scope>
    <source>
        <strain evidence="9 10">DSM 5686</strain>
    </source>
</reference>
<feature type="domain" description="Major facilitator superfamily (MFS) profile" evidence="8">
    <location>
        <begin position="20"/>
        <end position="543"/>
    </location>
</feature>
<dbReference type="EMBL" id="JACJIM010000003">
    <property type="protein sequence ID" value="MBA9063177.1"/>
    <property type="molecule type" value="Genomic_DNA"/>
</dbReference>
<evidence type="ECO:0000313" key="9">
    <source>
        <dbReference type="EMBL" id="MBA9063177.1"/>
    </source>
</evidence>
<evidence type="ECO:0000256" key="1">
    <source>
        <dbReference type="ARBA" id="ARBA00004651"/>
    </source>
</evidence>
<gene>
    <name evidence="9" type="ORF">GGQ91_002565</name>
</gene>
<evidence type="ECO:0000256" key="5">
    <source>
        <dbReference type="ARBA" id="ARBA00022989"/>
    </source>
</evidence>
<dbReference type="Proteomes" id="UP000565455">
    <property type="component" value="Unassembled WGS sequence"/>
</dbReference>
<dbReference type="GeneID" id="96604261"/>
<accession>A0ABR6DBL5</accession>
<dbReference type="InterPro" id="IPR011701">
    <property type="entry name" value="MFS"/>
</dbReference>
<evidence type="ECO:0000259" key="8">
    <source>
        <dbReference type="PROSITE" id="PS50850"/>
    </source>
</evidence>
<dbReference type="Gene3D" id="1.20.1250.20">
    <property type="entry name" value="MFS general substrate transporter like domains"/>
    <property type="match status" value="2"/>
</dbReference>
<keyword evidence="10" id="KW-1185">Reference proteome</keyword>
<keyword evidence="6 7" id="KW-0472">Membrane</keyword>
<feature type="transmembrane region" description="Helical" evidence="7">
    <location>
        <begin position="497"/>
        <end position="515"/>
    </location>
</feature>
<feature type="transmembrane region" description="Helical" evidence="7">
    <location>
        <begin position="315"/>
        <end position="334"/>
    </location>
</feature>
<feature type="transmembrane region" description="Helical" evidence="7">
    <location>
        <begin position="158"/>
        <end position="180"/>
    </location>
</feature>
<comment type="caution">
    <text evidence="9">The sequence shown here is derived from an EMBL/GenBank/DDBJ whole genome shotgun (WGS) entry which is preliminary data.</text>
</comment>
<keyword evidence="5 7" id="KW-1133">Transmembrane helix</keyword>
<dbReference type="SUPFAM" id="SSF103473">
    <property type="entry name" value="MFS general substrate transporter"/>
    <property type="match status" value="1"/>
</dbReference>
<feature type="transmembrane region" description="Helical" evidence="7">
    <location>
        <begin position="48"/>
        <end position="72"/>
    </location>
</feature>
<protein>
    <submittedName>
        <fullName evidence="9">MFS family permease</fullName>
    </submittedName>
</protein>
<evidence type="ECO:0000256" key="3">
    <source>
        <dbReference type="ARBA" id="ARBA00022475"/>
    </source>
</evidence>
<name>A0ABR6DBL5_9HYPH</name>
<dbReference type="PANTHER" id="PTHR43045:SF7">
    <property type="entry name" value="MAJOR FACILITATOR SUPERFAMILY TRANSPORTER"/>
    <property type="match status" value="1"/>
</dbReference>
<feature type="transmembrane region" description="Helical" evidence="7">
    <location>
        <begin position="93"/>
        <end position="116"/>
    </location>
</feature>
<dbReference type="InterPro" id="IPR036259">
    <property type="entry name" value="MFS_trans_sf"/>
</dbReference>
<dbReference type="InterPro" id="IPR005829">
    <property type="entry name" value="Sugar_transporter_CS"/>
</dbReference>
<feature type="transmembrane region" description="Helical" evidence="7">
    <location>
        <begin position="452"/>
        <end position="476"/>
    </location>
</feature>
<comment type="subcellular location">
    <subcellularLocation>
        <location evidence="1">Cell membrane</location>
        <topology evidence="1">Multi-pass membrane protein</topology>
    </subcellularLocation>
</comment>
<dbReference type="PROSITE" id="PS00217">
    <property type="entry name" value="SUGAR_TRANSPORT_2"/>
    <property type="match status" value="1"/>
</dbReference>
<feature type="transmembrane region" description="Helical" evidence="7">
    <location>
        <begin position="285"/>
        <end position="303"/>
    </location>
</feature>
<dbReference type="Pfam" id="PF07690">
    <property type="entry name" value="MFS_1"/>
    <property type="match status" value="1"/>
</dbReference>